<organism evidence="9 10">
    <name type="scientific">Quercus lobata</name>
    <name type="common">Valley oak</name>
    <dbReference type="NCBI Taxonomy" id="97700"/>
    <lineage>
        <taxon>Eukaryota</taxon>
        <taxon>Viridiplantae</taxon>
        <taxon>Streptophyta</taxon>
        <taxon>Embryophyta</taxon>
        <taxon>Tracheophyta</taxon>
        <taxon>Spermatophyta</taxon>
        <taxon>Magnoliopsida</taxon>
        <taxon>eudicotyledons</taxon>
        <taxon>Gunneridae</taxon>
        <taxon>Pentapetalae</taxon>
        <taxon>rosids</taxon>
        <taxon>fabids</taxon>
        <taxon>Fagales</taxon>
        <taxon>Fagaceae</taxon>
        <taxon>Quercus</taxon>
    </lineage>
</organism>
<dbReference type="GO" id="GO:0009570">
    <property type="term" value="C:chloroplast stroma"/>
    <property type="evidence" value="ECO:0007669"/>
    <property type="project" value="TreeGrafter"/>
</dbReference>
<keyword evidence="5 8" id="KW-0408">Iron</keyword>
<dbReference type="GO" id="GO:0046872">
    <property type="term" value="F:metal ion binding"/>
    <property type="evidence" value="ECO:0007669"/>
    <property type="project" value="UniProtKB-KW"/>
</dbReference>
<evidence type="ECO:0000256" key="6">
    <source>
        <dbReference type="ARBA" id="ARBA00039084"/>
    </source>
</evidence>
<dbReference type="GO" id="GO:0045549">
    <property type="term" value="F:9-cis-epoxycarotenoid dioxygenase activity"/>
    <property type="evidence" value="ECO:0007669"/>
    <property type="project" value="EnsemblPlants"/>
</dbReference>
<reference evidence="9" key="2">
    <citation type="submission" date="2021-01" db="UniProtKB">
        <authorList>
            <consortium name="EnsemblPlants"/>
        </authorList>
    </citation>
    <scope>IDENTIFICATION</scope>
</reference>
<dbReference type="Gramene" id="QL04p005882:mrna">
    <property type="protein sequence ID" value="QL04p005882:mrna"/>
    <property type="gene ID" value="QL04p005882"/>
</dbReference>
<comment type="similarity">
    <text evidence="1">Belongs to the carotenoid oxygenase family.</text>
</comment>
<evidence type="ECO:0000313" key="10">
    <source>
        <dbReference type="Proteomes" id="UP000594261"/>
    </source>
</evidence>
<evidence type="ECO:0000256" key="2">
    <source>
        <dbReference type="ARBA" id="ARBA00022723"/>
    </source>
</evidence>
<dbReference type="PANTHER" id="PTHR10543:SF89">
    <property type="entry name" value="CAROTENOID 9,10(9',10')-CLEAVAGE DIOXYGENASE 1"/>
    <property type="match status" value="1"/>
</dbReference>
<dbReference type="AlphaFoldDB" id="A0A7N2LCD7"/>
<reference evidence="9 10" key="1">
    <citation type="journal article" date="2016" name="G3 (Bethesda)">
        <title>First Draft Assembly and Annotation of the Genome of a California Endemic Oak Quercus lobata Nee (Fagaceae).</title>
        <authorList>
            <person name="Sork V.L."/>
            <person name="Fitz-Gibbon S.T."/>
            <person name="Puiu D."/>
            <person name="Crepeau M."/>
            <person name="Gugger P.F."/>
            <person name="Sherman R."/>
            <person name="Stevens K."/>
            <person name="Langley C.H."/>
            <person name="Pellegrini M."/>
            <person name="Salzberg S.L."/>
        </authorList>
    </citation>
    <scope>NUCLEOTIDE SEQUENCE [LARGE SCALE GENOMIC DNA]</scope>
    <source>
        <strain evidence="9 10">cv. SW786</strain>
    </source>
</reference>
<keyword evidence="2 8" id="KW-0479">Metal-binding</keyword>
<evidence type="ECO:0000256" key="3">
    <source>
        <dbReference type="ARBA" id="ARBA00022964"/>
    </source>
</evidence>
<keyword evidence="10" id="KW-1185">Reference proteome</keyword>
<protein>
    <recommendedName>
        <fullName evidence="6">carotenoid 9,10-dioxygenase</fullName>
        <ecNumber evidence="6">1.14.99.n4</ecNumber>
    </recommendedName>
</protein>
<evidence type="ECO:0000256" key="4">
    <source>
        <dbReference type="ARBA" id="ARBA00023002"/>
    </source>
</evidence>
<feature type="binding site" evidence="8">
    <location>
        <position position="309"/>
    </location>
    <ligand>
        <name>Fe cation</name>
        <dbReference type="ChEBI" id="CHEBI:24875"/>
        <note>catalytic</note>
    </ligand>
</feature>
<dbReference type="PANTHER" id="PTHR10543">
    <property type="entry name" value="BETA-CAROTENE DIOXYGENASE"/>
    <property type="match status" value="1"/>
</dbReference>
<keyword evidence="4" id="KW-0560">Oxidoreductase</keyword>
<evidence type="ECO:0000256" key="1">
    <source>
        <dbReference type="ARBA" id="ARBA00006787"/>
    </source>
</evidence>
<evidence type="ECO:0000256" key="5">
    <source>
        <dbReference type="ARBA" id="ARBA00023004"/>
    </source>
</evidence>
<dbReference type="InParanoid" id="A0A7N2LCD7"/>
<dbReference type="Pfam" id="PF03055">
    <property type="entry name" value="RPE65"/>
    <property type="match status" value="1"/>
</dbReference>
<dbReference type="Proteomes" id="UP000594261">
    <property type="component" value="Chromosome 4"/>
</dbReference>
<proteinExistence type="inferred from homology"/>
<dbReference type="EC" id="1.14.99.n4" evidence="6"/>
<dbReference type="GO" id="GO:0016124">
    <property type="term" value="P:xanthophyll catabolic process"/>
    <property type="evidence" value="ECO:0007669"/>
    <property type="project" value="EnsemblPlants"/>
</dbReference>
<name>A0A7N2LCD7_QUELO</name>
<dbReference type="GO" id="GO:0016121">
    <property type="term" value="P:carotene catabolic process"/>
    <property type="evidence" value="ECO:0007669"/>
    <property type="project" value="EnsemblPlants"/>
</dbReference>
<sequence length="324" mass="37304">MIHGLRIKNGKATYVSRYVRTSKLKQEEYFGAAKFMKMSLKFWKMEIFKHLRYWIMTRLEHSFTAHPKVDPFTGEMFTFGYSVTPPYITYRVISKDGFMHDPVPITISDPIMMHDFAITENYAIFKDHPLIFKPKEMVKEKKSAFTFDATKRARFGILPRYEMRFNMKTGLAFQKKLSASVVELPRVNESYTGRRTRYVYGTILEGVVKVTGIIKFDLHAEPETEKTKHEVGGNVQGIYDLGPGRFGSEAIFVPRVPGITSEEDDGFLIFFVHEENDGKSSVHVIDAKTMSADPVAVVEIPHRVPYGFHAFFVTEEQLQEQAKL</sequence>
<feature type="binding site" evidence="8">
    <location>
        <position position="66"/>
    </location>
    <ligand>
        <name>Fe cation</name>
        <dbReference type="ChEBI" id="CHEBI:24875"/>
        <note>catalytic</note>
    </ligand>
</feature>
<evidence type="ECO:0000313" key="9">
    <source>
        <dbReference type="EnsemblPlants" id="QL04p005882:mrna"/>
    </source>
</evidence>
<dbReference type="InterPro" id="IPR004294">
    <property type="entry name" value="Carotenoid_Oase"/>
</dbReference>
<accession>A0A7N2LCD7</accession>
<evidence type="ECO:0000256" key="8">
    <source>
        <dbReference type="PIRSR" id="PIRSR604294-1"/>
    </source>
</evidence>
<dbReference type="EMBL" id="LRBV02000004">
    <property type="status" value="NOT_ANNOTATED_CDS"/>
    <property type="molecule type" value="Genomic_DNA"/>
</dbReference>
<evidence type="ECO:0000256" key="7">
    <source>
        <dbReference type="ARBA" id="ARBA00048709"/>
    </source>
</evidence>
<dbReference type="OMA" id="VHEENDG"/>
<comment type="catalytic activity">
    <reaction evidence="7">
        <text>all-trans-zeaxanthin + 2 O2 = 4,9-dimethyldodeca-2,4,6,8,10-pentaenedial + 2 (3R)-hydroxy-beta-ionone</text>
        <dbReference type="Rhea" id="RHEA:26393"/>
        <dbReference type="ChEBI" id="CHEBI:15379"/>
        <dbReference type="ChEBI" id="CHEBI:27547"/>
        <dbReference type="ChEBI" id="CHEBI:53171"/>
        <dbReference type="ChEBI" id="CHEBI:53173"/>
        <dbReference type="EC" id="1.14.99.n4"/>
    </reaction>
</comment>
<feature type="binding site" evidence="8">
    <location>
        <position position="114"/>
    </location>
    <ligand>
        <name>Fe cation</name>
        <dbReference type="ChEBI" id="CHEBI:24875"/>
        <note>catalytic</note>
    </ligand>
</feature>
<comment type="cofactor">
    <cofactor evidence="8">
        <name>Fe(2+)</name>
        <dbReference type="ChEBI" id="CHEBI:29033"/>
    </cofactor>
    <text evidence="8">Binds 1 Fe(2+) ion per subunit.</text>
</comment>
<dbReference type="EnsemblPlants" id="QL04p005882:mrna">
    <property type="protein sequence ID" value="QL04p005882:mrna"/>
    <property type="gene ID" value="QL04p005882"/>
</dbReference>
<keyword evidence="3" id="KW-0223">Dioxygenase</keyword>